<dbReference type="Proteomes" id="UP000078512">
    <property type="component" value="Unassembled WGS sequence"/>
</dbReference>
<proteinExistence type="predicted"/>
<dbReference type="EMBL" id="KV442170">
    <property type="protein sequence ID" value="OAQ22397.1"/>
    <property type="molecule type" value="Genomic_DNA"/>
</dbReference>
<evidence type="ECO:0000313" key="1">
    <source>
        <dbReference type="EMBL" id="OAQ22397.1"/>
    </source>
</evidence>
<accession>A0A197JBA8</accession>
<dbReference type="AlphaFoldDB" id="A0A197JBA8"/>
<evidence type="ECO:0000313" key="2">
    <source>
        <dbReference type="Proteomes" id="UP000078512"/>
    </source>
</evidence>
<organism evidence="1 2">
    <name type="scientific">Linnemannia elongata AG-77</name>
    <dbReference type="NCBI Taxonomy" id="1314771"/>
    <lineage>
        <taxon>Eukaryota</taxon>
        <taxon>Fungi</taxon>
        <taxon>Fungi incertae sedis</taxon>
        <taxon>Mucoromycota</taxon>
        <taxon>Mortierellomycotina</taxon>
        <taxon>Mortierellomycetes</taxon>
        <taxon>Mortierellales</taxon>
        <taxon>Mortierellaceae</taxon>
        <taxon>Linnemannia</taxon>
    </lineage>
</organism>
<name>A0A197JBA8_9FUNG</name>
<protein>
    <submittedName>
        <fullName evidence="1">Uncharacterized protein</fullName>
    </submittedName>
</protein>
<gene>
    <name evidence="1" type="ORF">K457DRAFT_1882461</name>
</gene>
<reference evidence="1 2" key="1">
    <citation type="submission" date="2016-05" db="EMBL/GenBank/DDBJ databases">
        <title>Genome sequencing reveals origins of a unique bacterial endosymbiosis in the earliest lineages of terrestrial Fungi.</title>
        <authorList>
            <consortium name="DOE Joint Genome Institute"/>
            <person name="Uehling J."/>
            <person name="Gryganskyi A."/>
            <person name="Hameed K."/>
            <person name="Tschaplinski T."/>
            <person name="Misztal P."/>
            <person name="Wu S."/>
            <person name="Desiro A."/>
            <person name="Vande Pol N."/>
            <person name="Du Z.-Y."/>
            <person name="Zienkiewicz A."/>
            <person name="Zienkiewicz K."/>
            <person name="Morin E."/>
            <person name="Tisserant E."/>
            <person name="Splivallo R."/>
            <person name="Hainaut M."/>
            <person name="Henrissat B."/>
            <person name="Ohm R."/>
            <person name="Kuo A."/>
            <person name="Yan J."/>
            <person name="Lipzen A."/>
            <person name="Nolan M."/>
            <person name="Labutti K."/>
            <person name="Barry K."/>
            <person name="Goldstein A."/>
            <person name="Labbe J."/>
            <person name="Schadt C."/>
            <person name="Tuskan G."/>
            <person name="Grigoriev I."/>
            <person name="Martin F."/>
            <person name="Vilgalys R."/>
            <person name="Bonito G."/>
        </authorList>
    </citation>
    <scope>NUCLEOTIDE SEQUENCE [LARGE SCALE GENOMIC DNA]</scope>
    <source>
        <strain evidence="1 2">AG-77</strain>
    </source>
</reference>
<keyword evidence="2" id="KW-1185">Reference proteome</keyword>
<sequence>MTKSNEVIINEVLKRYSGNLADFEEARGRAIGKYMAELRELCSRHSLPCDSIKMVTSGTDVGEDYFSEDMKQAFAREFSGQALHMGTANTNAINLELRNNVHQY</sequence>